<feature type="domain" description="DUF6895" evidence="1">
    <location>
        <begin position="2"/>
        <end position="224"/>
    </location>
</feature>
<dbReference type="Proteomes" id="UP001500212">
    <property type="component" value="Unassembled WGS sequence"/>
</dbReference>
<name>A0ABP8TH15_9ACTN</name>
<evidence type="ECO:0000313" key="3">
    <source>
        <dbReference type="Proteomes" id="UP001500212"/>
    </source>
</evidence>
<proteinExistence type="predicted"/>
<dbReference type="Pfam" id="PF21836">
    <property type="entry name" value="DUF6895"/>
    <property type="match status" value="1"/>
</dbReference>
<dbReference type="InterPro" id="IPR054190">
    <property type="entry name" value="DUF6895"/>
</dbReference>
<evidence type="ECO:0000313" key="2">
    <source>
        <dbReference type="EMBL" id="GAA4605234.1"/>
    </source>
</evidence>
<keyword evidence="3" id="KW-1185">Reference proteome</keyword>
<organism evidence="2 3">
    <name type="scientific">Actinoallomurus liliacearum</name>
    <dbReference type="NCBI Taxonomy" id="1080073"/>
    <lineage>
        <taxon>Bacteria</taxon>
        <taxon>Bacillati</taxon>
        <taxon>Actinomycetota</taxon>
        <taxon>Actinomycetes</taxon>
        <taxon>Streptosporangiales</taxon>
        <taxon>Thermomonosporaceae</taxon>
        <taxon>Actinoallomurus</taxon>
    </lineage>
</organism>
<reference evidence="3" key="1">
    <citation type="journal article" date="2019" name="Int. J. Syst. Evol. Microbiol.">
        <title>The Global Catalogue of Microorganisms (GCM) 10K type strain sequencing project: providing services to taxonomists for standard genome sequencing and annotation.</title>
        <authorList>
            <consortium name="The Broad Institute Genomics Platform"/>
            <consortium name="The Broad Institute Genome Sequencing Center for Infectious Disease"/>
            <person name="Wu L."/>
            <person name="Ma J."/>
        </authorList>
    </citation>
    <scope>NUCLEOTIDE SEQUENCE [LARGE SCALE GENOMIC DNA]</scope>
    <source>
        <strain evidence="3">JCM 17938</strain>
    </source>
</reference>
<protein>
    <recommendedName>
        <fullName evidence="1">DUF6895 domain-containing protein</fullName>
    </recommendedName>
</protein>
<evidence type="ECO:0000259" key="1">
    <source>
        <dbReference type="Pfam" id="PF21836"/>
    </source>
</evidence>
<gene>
    <name evidence="2" type="ORF">GCM10023195_18120</name>
</gene>
<sequence length="232" mass="25546">MTALVERVWRSPEFVRLLALDPRYARQFQVMYAGLAPAPEGPHRAVLARLAADGYLAPNRKSPYLRLETRYYADLAGAPHLIESYRELYESSLLARRALPVADLDVCNVTHTVFYLSDFGFRDSGLTSEERERALGVVEELTEHSVRRGEWDLVGKLLLAQFCLGADPARTPSGAAGLRLLARAQRPDGAMPGRSSTDRADESATPVMLFRKAYQATLVTALASLIISASPA</sequence>
<comment type="caution">
    <text evidence="2">The sequence shown here is derived from an EMBL/GenBank/DDBJ whole genome shotgun (WGS) entry which is preliminary data.</text>
</comment>
<dbReference type="EMBL" id="BAABHJ010000005">
    <property type="protein sequence ID" value="GAA4605234.1"/>
    <property type="molecule type" value="Genomic_DNA"/>
</dbReference>
<accession>A0ABP8TH15</accession>